<comment type="caution">
    <text evidence="3">The sequence shown here is derived from an EMBL/GenBank/DDBJ whole genome shotgun (WGS) entry which is preliminary data.</text>
</comment>
<feature type="transmembrane region" description="Helical" evidence="1">
    <location>
        <begin position="329"/>
        <end position="352"/>
    </location>
</feature>
<organism evidence="3">
    <name type="scientific">Sesamum radiatum</name>
    <name type="common">Black benniseed</name>
    <dbReference type="NCBI Taxonomy" id="300843"/>
    <lineage>
        <taxon>Eukaryota</taxon>
        <taxon>Viridiplantae</taxon>
        <taxon>Streptophyta</taxon>
        <taxon>Embryophyta</taxon>
        <taxon>Tracheophyta</taxon>
        <taxon>Spermatophyta</taxon>
        <taxon>Magnoliopsida</taxon>
        <taxon>eudicotyledons</taxon>
        <taxon>Gunneridae</taxon>
        <taxon>Pentapetalae</taxon>
        <taxon>asterids</taxon>
        <taxon>lamiids</taxon>
        <taxon>Lamiales</taxon>
        <taxon>Pedaliaceae</taxon>
        <taxon>Sesamum</taxon>
    </lineage>
</organism>
<dbReference type="PANTHER" id="PTHR11439">
    <property type="entry name" value="GAG-POL-RELATED RETROTRANSPOSON"/>
    <property type="match status" value="1"/>
</dbReference>
<keyword evidence="1" id="KW-0472">Membrane</keyword>
<evidence type="ECO:0000256" key="1">
    <source>
        <dbReference type="SAM" id="Phobius"/>
    </source>
</evidence>
<gene>
    <name evidence="3" type="ORF">Sradi_5880600</name>
</gene>
<feature type="chain" id="PRO_5043363109" description="Mitochondrial protein" evidence="2">
    <location>
        <begin position="23"/>
        <end position="355"/>
    </location>
</feature>
<reference evidence="3" key="1">
    <citation type="submission" date="2020-06" db="EMBL/GenBank/DDBJ databases">
        <authorList>
            <person name="Li T."/>
            <person name="Hu X."/>
            <person name="Zhang T."/>
            <person name="Song X."/>
            <person name="Zhang H."/>
            <person name="Dai N."/>
            <person name="Sheng W."/>
            <person name="Hou X."/>
            <person name="Wei L."/>
        </authorList>
    </citation>
    <scope>NUCLEOTIDE SEQUENCE</scope>
    <source>
        <strain evidence="3">G02</strain>
        <tissue evidence="3">Leaf</tissue>
    </source>
</reference>
<evidence type="ECO:0000313" key="3">
    <source>
        <dbReference type="EMBL" id="KAL0309383.1"/>
    </source>
</evidence>
<name>A0AAW2KV15_SESRA</name>
<evidence type="ECO:0000256" key="2">
    <source>
        <dbReference type="SAM" id="SignalP"/>
    </source>
</evidence>
<protein>
    <recommendedName>
        <fullName evidence="4">Mitochondrial protein</fullName>
    </recommendedName>
</protein>
<keyword evidence="2" id="KW-0732">Signal</keyword>
<dbReference type="PANTHER" id="PTHR11439:SF465">
    <property type="entry name" value="REVERSE TRANSCRIPTASE TY1_COPIA-TYPE DOMAIN-CONTAINING PROTEIN"/>
    <property type="match status" value="1"/>
</dbReference>
<evidence type="ECO:0008006" key="4">
    <source>
        <dbReference type="Google" id="ProtNLM"/>
    </source>
</evidence>
<reference evidence="3" key="2">
    <citation type="journal article" date="2024" name="Plant">
        <title>Genomic evolution and insights into agronomic trait innovations of Sesamum species.</title>
        <authorList>
            <person name="Miao H."/>
            <person name="Wang L."/>
            <person name="Qu L."/>
            <person name="Liu H."/>
            <person name="Sun Y."/>
            <person name="Le M."/>
            <person name="Wang Q."/>
            <person name="Wei S."/>
            <person name="Zheng Y."/>
            <person name="Lin W."/>
            <person name="Duan Y."/>
            <person name="Cao H."/>
            <person name="Xiong S."/>
            <person name="Wang X."/>
            <person name="Wei L."/>
            <person name="Li C."/>
            <person name="Ma Q."/>
            <person name="Ju M."/>
            <person name="Zhao R."/>
            <person name="Li G."/>
            <person name="Mu C."/>
            <person name="Tian Q."/>
            <person name="Mei H."/>
            <person name="Zhang T."/>
            <person name="Gao T."/>
            <person name="Zhang H."/>
        </authorList>
    </citation>
    <scope>NUCLEOTIDE SEQUENCE</scope>
    <source>
        <strain evidence="3">G02</strain>
    </source>
</reference>
<dbReference type="AlphaFoldDB" id="A0AAW2KV15"/>
<sequence length="355" mass="40048">MTTHKLLRPPLLFLLYLHRIDDLLETLTSSPHNYLDATFTIKDLGYSKYFLGLEIARALTGTTVTQTKYVLDLIADTSLTHARTTNTPLLVGIKLTAHADASLTDPELYRCLVGRLLYLGFTRPDISYSDNNLANSSNHFASSTWRLLCISLGFGLLEDRKKTMVSQSSAKAEYRSLATTVYKLQWITYILSDLQLFVPTPIPLFCDNQVVVYVVANPIFHEQMRHLEIYCHLVRDNFRVGFVLPSYSMKSAYRLLSQRLVTHDQFALLAQHLILLRIGILSGKLPFHRKSGCSLEEHVVIRFLLRSILCGGELRLLEHVLGVVSKGKIYFVVSSGAILLVLFGSFSSPLGLHFL</sequence>
<keyword evidence="1" id="KW-1133">Transmembrane helix</keyword>
<accession>A0AAW2KV15</accession>
<feature type="signal peptide" evidence="2">
    <location>
        <begin position="1"/>
        <end position="22"/>
    </location>
</feature>
<proteinExistence type="predicted"/>
<keyword evidence="1" id="KW-0812">Transmembrane</keyword>
<dbReference type="CDD" id="cd09272">
    <property type="entry name" value="RNase_HI_RT_Ty1"/>
    <property type="match status" value="1"/>
</dbReference>
<dbReference type="EMBL" id="JACGWJ010000027">
    <property type="protein sequence ID" value="KAL0309383.1"/>
    <property type="molecule type" value="Genomic_DNA"/>
</dbReference>